<gene>
    <name evidence="1" type="ORF">AVEN_190207_1</name>
</gene>
<comment type="caution">
    <text evidence="1">The sequence shown here is derived from an EMBL/GenBank/DDBJ whole genome shotgun (WGS) entry which is preliminary data.</text>
</comment>
<evidence type="ECO:0000313" key="1">
    <source>
        <dbReference type="EMBL" id="GBN71250.1"/>
    </source>
</evidence>
<keyword evidence="2" id="KW-1185">Reference proteome</keyword>
<dbReference type="EMBL" id="BGPR01015947">
    <property type="protein sequence ID" value="GBN71250.1"/>
    <property type="molecule type" value="Genomic_DNA"/>
</dbReference>
<evidence type="ECO:0000313" key="2">
    <source>
        <dbReference type="Proteomes" id="UP000499080"/>
    </source>
</evidence>
<proteinExistence type="predicted"/>
<name>A0A4Y2R6Y3_ARAVE</name>
<reference evidence="1 2" key="1">
    <citation type="journal article" date="2019" name="Sci. Rep.">
        <title>Orb-weaving spider Araneus ventricosus genome elucidates the spidroin gene catalogue.</title>
        <authorList>
            <person name="Kono N."/>
            <person name="Nakamura H."/>
            <person name="Ohtoshi R."/>
            <person name="Moran D.A.P."/>
            <person name="Shinohara A."/>
            <person name="Yoshida Y."/>
            <person name="Fujiwara M."/>
            <person name="Mori M."/>
            <person name="Tomita M."/>
            <person name="Arakawa K."/>
        </authorList>
    </citation>
    <scope>NUCLEOTIDE SEQUENCE [LARGE SCALE GENOMIC DNA]</scope>
</reference>
<dbReference type="AlphaFoldDB" id="A0A4Y2R6Y3"/>
<sequence>MSTPWIQAGSRFSVGKVQGGVALGPISNDGRTPVNGGVARGLQIKAGETTVPDDVFVFEMKANNSDTHQGTSDCFLVCEFTPKILIAGHFGPNPK</sequence>
<organism evidence="1 2">
    <name type="scientific">Araneus ventricosus</name>
    <name type="common">Orbweaver spider</name>
    <name type="synonym">Epeira ventricosa</name>
    <dbReference type="NCBI Taxonomy" id="182803"/>
    <lineage>
        <taxon>Eukaryota</taxon>
        <taxon>Metazoa</taxon>
        <taxon>Ecdysozoa</taxon>
        <taxon>Arthropoda</taxon>
        <taxon>Chelicerata</taxon>
        <taxon>Arachnida</taxon>
        <taxon>Araneae</taxon>
        <taxon>Araneomorphae</taxon>
        <taxon>Entelegynae</taxon>
        <taxon>Araneoidea</taxon>
        <taxon>Araneidae</taxon>
        <taxon>Araneus</taxon>
    </lineage>
</organism>
<protein>
    <submittedName>
        <fullName evidence="1">Uncharacterized protein</fullName>
    </submittedName>
</protein>
<dbReference type="Proteomes" id="UP000499080">
    <property type="component" value="Unassembled WGS sequence"/>
</dbReference>
<accession>A0A4Y2R6Y3</accession>